<evidence type="ECO:0000313" key="1">
    <source>
        <dbReference type="EMBL" id="SSY80115.1"/>
    </source>
</evidence>
<protein>
    <submittedName>
        <fullName evidence="1">Uncharacterized protein</fullName>
    </submittedName>
</protein>
<dbReference type="Proteomes" id="UP000254209">
    <property type="component" value="Unassembled WGS sequence"/>
</dbReference>
<dbReference type="RefSeq" id="WP_156961026.1">
    <property type="nucleotide sequence ID" value="NZ_CP091519.2"/>
</dbReference>
<dbReference type="EMBL" id="UFSO01000003">
    <property type="protein sequence ID" value="SSY80115.1"/>
    <property type="molecule type" value="Genomic_DNA"/>
</dbReference>
<dbReference type="STRING" id="1120980.GCA_000745955_00782"/>
<name>A0A376BTL8_9NEIS</name>
<dbReference type="AlphaFoldDB" id="A0A376BTL8"/>
<evidence type="ECO:0000313" key="2">
    <source>
        <dbReference type="Proteomes" id="UP000254209"/>
    </source>
</evidence>
<organism evidence="1 2">
    <name type="scientific">Alysiella crassa</name>
    <dbReference type="NCBI Taxonomy" id="153491"/>
    <lineage>
        <taxon>Bacteria</taxon>
        <taxon>Pseudomonadati</taxon>
        <taxon>Pseudomonadota</taxon>
        <taxon>Betaproteobacteria</taxon>
        <taxon>Neisseriales</taxon>
        <taxon>Neisseriaceae</taxon>
        <taxon>Alysiella</taxon>
    </lineage>
</organism>
<reference evidence="1 2" key="1">
    <citation type="submission" date="2018-06" db="EMBL/GenBank/DDBJ databases">
        <authorList>
            <consortium name="Pathogen Informatics"/>
            <person name="Doyle S."/>
        </authorList>
    </citation>
    <scope>NUCLEOTIDE SEQUENCE [LARGE SCALE GENOMIC DNA]</scope>
    <source>
        <strain evidence="1 2">NCTC10283</strain>
    </source>
</reference>
<sequence>MELLYYLSAMTFWETVELLIKVCVLGLAVRFVLKVCVLQPLLETWAKRHGLGG</sequence>
<keyword evidence="2" id="KW-1185">Reference proteome</keyword>
<proteinExistence type="predicted"/>
<gene>
    <name evidence="1" type="ORF">NCTC10283_01669</name>
</gene>
<accession>A0A376BTL8</accession>